<keyword evidence="2" id="KW-1133">Transmembrane helix</keyword>
<comment type="caution">
    <text evidence="3">The sequence shown here is derived from an EMBL/GenBank/DDBJ whole genome shotgun (WGS) entry which is preliminary data.</text>
</comment>
<evidence type="ECO:0000313" key="3">
    <source>
        <dbReference type="EMBL" id="GAA1115109.1"/>
    </source>
</evidence>
<keyword evidence="2" id="KW-0812">Transmembrane</keyword>
<dbReference type="InterPro" id="IPR044857">
    <property type="entry name" value="T7SS_EccB_R1"/>
</dbReference>
<dbReference type="Pfam" id="PF05108">
    <property type="entry name" value="T7SS_ESX1_EccB"/>
    <property type="match status" value="1"/>
</dbReference>
<organism evidence="3 4">
    <name type="scientific">Kitasatospora arboriphila</name>
    <dbReference type="NCBI Taxonomy" id="258052"/>
    <lineage>
        <taxon>Bacteria</taxon>
        <taxon>Bacillati</taxon>
        <taxon>Actinomycetota</taxon>
        <taxon>Actinomycetes</taxon>
        <taxon>Kitasatosporales</taxon>
        <taxon>Streptomycetaceae</taxon>
        <taxon>Kitasatospora</taxon>
    </lineage>
</organism>
<feature type="transmembrane region" description="Helical" evidence="2">
    <location>
        <begin position="40"/>
        <end position="61"/>
    </location>
</feature>
<keyword evidence="4" id="KW-1185">Reference proteome</keyword>
<protein>
    <submittedName>
        <fullName evidence="3">Type VII secretion protein EccB</fullName>
    </submittedName>
</protein>
<evidence type="ECO:0000313" key="4">
    <source>
        <dbReference type="Proteomes" id="UP001499987"/>
    </source>
</evidence>
<gene>
    <name evidence="3" type="primary">eccB</name>
    <name evidence="3" type="ORF">GCM10009663_64560</name>
</gene>
<feature type="region of interest" description="Disordered" evidence="1">
    <location>
        <begin position="458"/>
        <end position="496"/>
    </location>
</feature>
<keyword evidence="2" id="KW-0472">Membrane</keyword>
<dbReference type="InterPro" id="IPR007795">
    <property type="entry name" value="T7SS_EccB"/>
</dbReference>
<evidence type="ECO:0000256" key="1">
    <source>
        <dbReference type="SAM" id="MobiDB-lite"/>
    </source>
</evidence>
<dbReference type="PANTHER" id="PTHR40765:SF2">
    <property type="entry name" value="ESX-2 SECRETION SYSTEM ATPASE ECCB2"/>
    <property type="match status" value="1"/>
</dbReference>
<dbReference type="Gene3D" id="3.30.2390.20">
    <property type="entry name" value="Type VII secretion system EccB, repeat 1 domain"/>
    <property type="match status" value="1"/>
</dbReference>
<accession>A0ABP4EQZ5</accession>
<reference evidence="4" key="1">
    <citation type="journal article" date="2019" name="Int. J. Syst. Evol. Microbiol.">
        <title>The Global Catalogue of Microorganisms (GCM) 10K type strain sequencing project: providing services to taxonomists for standard genome sequencing and annotation.</title>
        <authorList>
            <consortium name="The Broad Institute Genomics Platform"/>
            <consortium name="The Broad Institute Genome Sequencing Center for Infectious Disease"/>
            <person name="Wu L."/>
            <person name="Ma J."/>
        </authorList>
    </citation>
    <scope>NUCLEOTIDE SEQUENCE [LARGE SCALE GENOMIC DNA]</scope>
    <source>
        <strain evidence="4">JCM 13002</strain>
    </source>
</reference>
<dbReference type="RefSeq" id="WP_344627247.1">
    <property type="nucleotide sequence ID" value="NZ_BAAALD010000094.1"/>
</dbReference>
<sequence>MASRRDELNAYNFARRRTVGAFLQPGGGGNDEDAPRPVRAVLPSFVVAAVAVAGFGMWGVIKPSAPLNWDDGKNIIQGKESTTRYVVLEDPQTHEKVLHQVLNMSSAKLLLPAGSKVVQVADKVLDNYKNHGATIGIPYAPDKLPSAADAGEAKLWSVCDRPGVDKTQAGINQAVFIAAGDEAKTLSDPAKVLQEGQGLFVQAPPVTKDDVPSKFLVDMNGVKHAVGKLNLSVRDRKALESGLFGVDVVPQQVTKAWLDTLETGEVVEFPKNPDLTQAKTKSNVKITNTEDAYVGRLLVFQNTYYSVGKDSLYQVTPFQAELMRNDPALDPVYDGATPKVAEMSPRDNADLAGKVSPRILDKTNLPDAKPLPPLNTGDKGTRSVVCSTFAGYDNGVPKRTVWAHTDYPAKVPLGSASAHVTPGHGLLYRAVDGQAGPETQDTSGTTFLITETGLRYSLQANNDGGTGPSPAPSAGQQQAQGKDEENGSQARLGYKSVAPSRVPLQWSILVPAGGALSSKAAETAQTA</sequence>
<evidence type="ECO:0000256" key="2">
    <source>
        <dbReference type="SAM" id="Phobius"/>
    </source>
</evidence>
<dbReference type="Proteomes" id="UP001499987">
    <property type="component" value="Unassembled WGS sequence"/>
</dbReference>
<dbReference type="PANTHER" id="PTHR40765">
    <property type="entry name" value="ESX-2 SECRETION SYSTEM ATPASE ECCB2"/>
    <property type="match status" value="1"/>
</dbReference>
<name>A0ABP4EQZ5_9ACTN</name>
<proteinExistence type="predicted"/>
<dbReference type="EMBL" id="BAAALD010000094">
    <property type="protein sequence ID" value="GAA1115109.1"/>
    <property type="molecule type" value="Genomic_DNA"/>
</dbReference>